<dbReference type="Gramene" id="KOM34080">
    <property type="protein sequence ID" value="KOM34080"/>
    <property type="gene ID" value="LR48_Vigan02g023000"/>
</dbReference>
<feature type="region of interest" description="Disordered" evidence="1">
    <location>
        <begin position="1"/>
        <end position="72"/>
    </location>
</feature>
<evidence type="ECO:0000256" key="1">
    <source>
        <dbReference type="SAM" id="MobiDB-lite"/>
    </source>
</evidence>
<proteinExistence type="predicted"/>
<feature type="compositionally biased region" description="Basic and acidic residues" evidence="1">
    <location>
        <begin position="243"/>
        <end position="252"/>
    </location>
</feature>
<name>A0A0L9TU58_PHAAN</name>
<reference evidence="3" key="1">
    <citation type="journal article" date="2015" name="Proc. Natl. Acad. Sci. U.S.A.">
        <title>Genome sequencing of adzuki bean (Vigna angularis) provides insight into high starch and low fat accumulation and domestication.</title>
        <authorList>
            <person name="Yang K."/>
            <person name="Tian Z."/>
            <person name="Chen C."/>
            <person name="Luo L."/>
            <person name="Zhao B."/>
            <person name="Wang Z."/>
            <person name="Yu L."/>
            <person name="Li Y."/>
            <person name="Sun Y."/>
            <person name="Li W."/>
            <person name="Chen Y."/>
            <person name="Li Y."/>
            <person name="Zhang Y."/>
            <person name="Ai D."/>
            <person name="Zhao J."/>
            <person name="Shang C."/>
            <person name="Ma Y."/>
            <person name="Wu B."/>
            <person name="Wang M."/>
            <person name="Gao L."/>
            <person name="Sun D."/>
            <person name="Zhang P."/>
            <person name="Guo F."/>
            <person name="Wang W."/>
            <person name="Li Y."/>
            <person name="Wang J."/>
            <person name="Varshney R.K."/>
            <person name="Wang J."/>
            <person name="Ling H.Q."/>
            <person name="Wan P."/>
        </authorList>
    </citation>
    <scope>NUCLEOTIDE SEQUENCE</scope>
    <source>
        <strain evidence="3">cv. Jingnong 6</strain>
    </source>
</reference>
<sequence length="343" mass="38246">MPSFSPSFFHSSSRPTSRPASRPPSSTFPVAPPYHKTLLKDHKTLPSIRPSGVSSEATMSSERPSRRYRRPTRCLSLPRLAYTPPKHAAMELADSEGIFKIFPKTLPSIRPEIIDLNCENRDGEGDRGILDAAASSPSPRPPSFLSRRSNCSNQTEIAENRDEIAENIDGEGDRGILAAAVSSPSPCPRRRRVHHRFSLVGNHRSRGCVGCVGVVTIIVVRGSTLEDGWGRCRPSEILSTEWDSRTRPHSEQRMSPMEWSGTRPQSEQMMPPWNGRGRGCTREKEGSLTRFSQMNLGERYLLLHIRKAFMPRSRLPRGGKGSYVSVFLPTEAVSLPPPEKRLN</sequence>
<protein>
    <submittedName>
        <fullName evidence="2">Uncharacterized protein</fullName>
    </submittedName>
</protein>
<evidence type="ECO:0000313" key="3">
    <source>
        <dbReference type="Proteomes" id="UP000053144"/>
    </source>
</evidence>
<evidence type="ECO:0000313" key="2">
    <source>
        <dbReference type="EMBL" id="KOM34080.1"/>
    </source>
</evidence>
<feature type="compositionally biased region" description="Low complexity" evidence="1">
    <location>
        <begin position="1"/>
        <end position="27"/>
    </location>
</feature>
<gene>
    <name evidence="2" type="ORF">LR48_Vigan02g023000</name>
</gene>
<accession>A0A0L9TU58</accession>
<organism evidence="2 3">
    <name type="scientific">Phaseolus angularis</name>
    <name type="common">Azuki bean</name>
    <name type="synonym">Vigna angularis</name>
    <dbReference type="NCBI Taxonomy" id="3914"/>
    <lineage>
        <taxon>Eukaryota</taxon>
        <taxon>Viridiplantae</taxon>
        <taxon>Streptophyta</taxon>
        <taxon>Embryophyta</taxon>
        <taxon>Tracheophyta</taxon>
        <taxon>Spermatophyta</taxon>
        <taxon>Magnoliopsida</taxon>
        <taxon>eudicotyledons</taxon>
        <taxon>Gunneridae</taxon>
        <taxon>Pentapetalae</taxon>
        <taxon>rosids</taxon>
        <taxon>fabids</taxon>
        <taxon>Fabales</taxon>
        <taxon>Fabaceae</taxon>
        <taxon>Papilionoideae</taxon>
        <taxon>50 kb inversion clade</taxon>
        <taxon>NPAAA clade</taxon>
        <taxon>indigoferoid/millettioid clade</taxon>
        <taxon>Phaseoleae</taxon>
        <taxon>Vigna</taxon>
    </lineage>
</organism>
<feature type="region of interest" description="Disordered" evidence="1">
    <location>
        <begin position="243"/>
        <end position="282"/>
    </location>
</feature>
<dbReference type="Proteomes" id="UP000053144">
    <property type="component" value="Chromosome 2"/>
</dbReference>
<dbReference type="AlphaFoldDB" id="A0A0L9TU58"/>
<dbReference type="EMBL" id="CM003372">
    <property type="protein sequence ID" value="KOM34080.1"/>
    <property type="molecule type" value="Genomic_DNA"/>
</dbReference>